<proteinExistence type="predicted"/>
<evidence type="ECO:0000313" key="1">
    <source>
        <dbReference type="EMBL" id="MDP9611526.1"/>
    </source>
</evidence>
<reference evidence="1 2" key="1">
    <citation type="submission" date="2023-07" db="EMBL/GenBank/DDBJ databases">
        <title>Sequencing the genomes of 1000 actinobacteria strains.</title>
        <authorList>
            <person name="Klenk H.-P."/>
        </authorList>
    </citation>
    <scope>NUCLEOTIDE SEQUENCE [LARGE SCALE GENOMIC DNA]</scope>
    <source>
        <strain evidence="1 2">DSM 41600</strain>
    </source>
</reference>
<evidence type="ECO:0000313" key="2">
    <source>
        <dbReference type="Proteomes" id="UP001234880"/>
    </source>
</evidence>
<sequence length="49" mass="5658">MARARVYKDGGTWTWTHLCPWEAGAVHGLSYFSQRIAFMYALAHVKRCL</sequence>
<organism evidence="1 2">
    <name type="scientific">Streptomyces demainii</name>
    <dbReference type="NCBI Taxonomy" id="588122"/>
    <lineage>
        <taxon>Bacteria</taxon>
        <taxon>Bacillati</taxon>
        <taxon>Actinomycetota</taxon>
        <taxon>Actinomycetes</taxon>
        <taxon>Kitasatosporales</taxon>
        <taxon>Streptomycetaceae</taxon>
        <taxon>Streptomyces</taxon>
    </lineage>
</organism>
<dbReference type="Proteomes" id="UP001234880">
    <property type="component" value="Unassembled WGS sequence"/>
</dbReference>
<dbReference type="EMBL" id="JAURUE010000001">
    <property type="protein sequence ID" value="MDP9611526.1"/>
    <property type="molecule type" value="Genomic_DNA"/>
</dbReference>
<comment type="caution">
    <text evidence="1">The sequence shown here is derived from an EMBL/GenBank/DDBJ whole genome shotgun (WGS) entry which is preliminary data.</text>
</comment>
<accession>A0ABT9KVX7</accession>
<gene>
    <name evidence="1" type="ORF">JOF35_003803</name>
</gene>
<protein>
    <submittedName>
        <fullName evidence="1">Uncharacterized protein</fullName>
    </submittedName>
</protein>
<name>A0ABT9KVX7_9ACTN</name>
<keyword evidence="2" id="KW-1185">Reference proteome</keyword>